<dbReference type="VEuPathDB" id="FungiDB:LCOR_07597.1"/>
<dbReference type="EMBL" id="CBTN010000038">
    <property type="protein sequence ID" value="CDH56567.1"/>
    <property type="molecule type" value="Genomic_DNA"/>
</dbReference>
<protein>
    <submittedName>
        <fullName evidence="2">Uncharacterized protein</fullName>
    </submittedName>
</protein>
<feature type="region of interest" description="Disordered" evidence="1">
    <location>
        <begin position="40"/>
        <end position="63"/>
    </location>
</feature>
<evidence type="ECO:0000313" key="3">
    <source>
        <dbReference type="Proteomes" id="UP000027586"/>
    </source>
</evidence>
<dbReference type="OrthoDB" id="10390085at2759"/>
<name>A0A068S407_9FUNG</name>
<evidence type="ECO:0000256" key="1">
    <source>
        <dbReference type="SAM" id="MobiDB-lite"/>
    </source>
</evidence>
<gene>
    <name evidence="2" type="ORF">LCOR_07597.1</name>
</gene>
<keyword evidence="3" id="KW-1185">Reference proteome</keyword>
<sequence length="97" mass="11037">MQTTAYETNTSDNVFSPNTGLFVTKEKSLSTRCIDCPTAQKTKTRSQQLENKEHHDNKDDACIKEDDDDELPCRLSSSEATFTFWKDIMIAIWATTP</sequence>
<dbReference type="Proteomes" id="UP000027586">
    <property type="component" value="Unassembled WGS sequence"/>
</dbReference>
<evidence type="ECO:0000313" key="2">
    <source>
        <dbReference type="EMBL" id="CDH56567.1"/>
    </source>
</evidence>
<accession>A0A068S407</accession>
<reference evidence="2" key="1">
    <citation type="submission" date="2013-08" db="EMBL/GenBank/DDBJ databases">
        <title>Gene expansion shapes genome architecture in the human pathogen Lichtheimia corymbifera: an evolutionary genomics analysis in the ancient terrestrial Mucorales (Mucoromycotina).</title>
        <authorList>
            <person name="Schwartze V.U."/>
            <person name="Winter S."/>
            <person name="Shelest E."/>
            <person name="Marcet-Houben M."/>
            <person name="Horn F."/>
            <person name="Wehner S."/>
            <person name="Hoffmann K."/>
            <person name="Riege K."/>
            <person name="Sammeth M."/>
            <person name="Nowrousian M."/>
            <person name="Valiante V."/>
            <person name="Linde J."/>
            <person name="Jacobsen I.D."/>
            <person name="Marz M."/>
            <person name="Brakhage A.A."/>
            <person name="Gabaldon T."/>
            <person name="Bocker S."/>
            <person name="Voigt K."/>
        </authorList>
    </citation>
    <scope>NUCLEOTIDE SEQUENCE [LARGE SCALE GENOMIC DNA]</scope>
    <source>
        <strain evidence="2">FSU 9682</strain>
    </source>
</reference>
<proteinExistence type="predicted"/>
<organism evidence="2 3">
    <name type="scientific">Lichtheimia corymbifera JMRC:FSU:9682</name>
    <dbReference type="NCBI Taxonomy" id="1263082"/>
    <lineage>
        <taxon>Eukaryota</taxon>
        <taxon>Fungi</taxon>
        <taxon>Fungi incertae sedis</taxon>
        <taxon>Mucoromycota</taxon>
        <taxon>Mucoromycotina</taxon>
        <taxon>Mucoromycetes</taxon>
        <taxon>Mucorales</taxon>
        <taxon>Lichtheimiaceae</taxon>
        <taxon>Lichtheimia</taxon>
    </lineage>
</organism>
<feature type="compositionally biased region" description="Basic and acidic residues" evidence="1">
    <location>
        <begin position="50"/>
        <end position="63"/>
    </location>
</feature>
<feature type="compositionally biased region" description="Polar residues" evidence="1">
    <location>
        <begin position="40"/>
        <end position="49"/>
    </location>
</feature>
<comment type="caution">
    <text evidence="2">The sequence shown here is derived from an EMBL/GenBank/DDBJ whole genome shotgun (WGS) entry which is preliminary data.</text>
</comment>
<dbReference type="AlphaFoldDB" id="A0A068S407"/>